<dbReference type="EMBL" id="HG735560">
    <property type="protein sequence ID" value="CDJ36118.1"/>
    <property type="molecule type" value="Genomic_DNA"/>
</dbReference>
<reference evidence="2" key="2">
    <citation type="submission" date="2013-10" db="EMBL/GenBank/DDBJ databases">
        <authorList>
            <person name="Aslett M."/>
        </authorList>
    </citation>
    <scope>NUCLEOTIDE SEQUENCE [LARGE SCALE GENOMIC DNA]</scope>
    <source>
        <strain evidence="2">Houghton</strain>
    </source>
</reference>
<keyword evidence="3" id="KW-1185">Reference proteome</keyword>
<accession>U6KKY3</accession>
<evidence type="ECO:0000313" key="3">
    <source>
        <dbReference type="Proteomes" id="UP000030744"/>
    </source>
</evidence>
<sequence>MCRAAPAMVELAAYFLTEGIPFASSLNADITGPRLLYTERNFGELEFIENPLQLILFPTTNDHLRDEAGRPEYLPQLSEGDAPSGVQLLRAREKSEAIRRLHRQMQKKRPLHLHRQLTHSEGLKFRTRLQVYKKQREHLVNELIAKPVQQLASLERIAALSHDFEAYTQTLLGGNAILFSRLLQLHSALLLIHACEDEGAGHSGTRSPSRSNLLFTSCSMLNSWEPISRPSAARSFTDAAFRWLWDRIFDLTSRREAFKSALPFGDAATLRLSAAADKLARMAATARSAGIARLAESRRLLPSKLIGIRLRKPALSHLERAKGGGTDRRLLVLGVFSAASDKLLRQACLQIQSPRREQQREEMNQLFQRGLANHPADPFAFAAVGPELQEVCSLVNIPAVKVHTRLPAERFAAQDVANVAANRVANAVADSWVLVELLETKTWILSRTFDAVTGRLAKEKLLSSFGSEQRQHQPGIGQWTCQGWKGPSESRMYLCHLCILCASLLSLAAIILIIIALFVFVGKVASLIVACLGKLCRSACGISNKHICGSSERQHKKPLLRHKVLSLKVAALAGVTMTMEASALA</sequence>
<keyword evidence="1" id="KW-1133">Transmembrane helix</keyword>
<reference evidence="2" key="1">
    <citation type="submission" date="2013-10" db="EMBL/GenBank/DDBJ databases">
        <title>Genomic analysis of the causative agents of coccidiosis in chickens.</title>
        <authorList>
            <person name="Reid A.J."/>
            <person name="Blake D."/>
            <person name="Billington K."/>
            <person name="Browne H."/>
            <person name="Dunn M."/>
            <person name="Hung S."/>
            <person name="Kawahara F."/>
            <person name="Miranda-Saavedra D."/>
            <person name="Mourier T."/>
            <person name="Nagra H."/>
            <person name="Otto T.D."/>
            <person name="Rawlings N."/>
            <person name="Sanchez A."/>
            <person name="Sanders M."/>
            <person name="Subramaniam C."/>
            <person name="Tay Y."/>
            <person name="Dear P."/>
            <person name="Doerig C."/>
            <person name="Gruber A."/>
            <person name="Parkinson J."/>
            <person name="Shirley M."/>
            <person name="Wan K.L."/>
            <person name="Berriman M."/>
            <person name="Tomley F."/>
            <person name="Pain A."/>
        </authorList>
    </citation>
    <scope>NUCLEOTIDE SEQUENCE [LARGE SCALE GENOMIC DNA]</scope>
    <source>
        <strain evidence="2">Houghton</strain>
    </source>
</reference>
<dbReference type="Proteomes" id="UP000030744">
    <property type="component" value="Unassembled WGS sequence"/>
</dbReference>
<keyword evidence="1" id="KW-0472">Membrane</keyword>
<evidence type="ECO:0000313" key="2">
    <source>
        <dbReference type="EMBL" id="CDJ36118.1"/>
    </source>
</evidence>
<dbReference type="OrthoDB" id="10266805at2759"/>
<proteinExistence type="predicted"/>
<keyword evidence="1" id="KW-0812">Transmembrane</keyword>
<protein>
    <submittedName>
        <fullName evidence="2">Uncharacterized protein</fullName>
    </submittedName>
</protein>
<feature type="transmembrane region" description="Helical" evidence="1">
    <location>
        <begin position="493"/>
        <end position="521"/>
    </location>
</feature>
<dbReference type="VEuPathDB" id="ToxoDB:EMH_0034360"/>
<gene>
    <name evidence="2" type="ORF">EMH_0034360</name>
</gene>
<organism evidence="2 3">
    <name type="scientific">Eimeria mitis</name>
    <dbReference type="NCBI Taxonomy" id="44415"/>
    <lineage>
        <taxon>Eukaryota</taxon>
        <taxon>Sar</taxon>
        <taxon>Alveolata</taxon>
        <taxon>Apicomplexa</taxon>
        <taxon>Conoidasida</taxon>
        <taxon>Coccidia</taxon>
        <taxon>Eucoccidiorida</taxon>
        <taxon>Eimeriorina</taxon>
        <taxon>Eimeriidae</taxon>
        <taxon>Eimeria</taxon>
    </lineage>
</organism>
<name>U6KKY3_9EIME</name>
<dbReference type="GeneID" id="60403963"/>
<dbReference type="AlphaFoldDB" id="U6KKY3"/>
<evidence type="ECO:0000256" key="1">
    <source>
        <dbReference type="SAM" id="Phobius"/>
    </source>
</evidence>
<dbReference type="RefSeq" id="XP_037878407.1">
    <property type="nucleotide sequence ID" value="XM_038022553.1"/>
</dbReference>